<evidence type="ECO:0000313" key="8">
    <source>
        <dbReference type="EMBL" id="EGV63618.1"/>
    </source>
</evidence>
<evidence type="ECO:0000256" key="1">
    <source>
        <dbReference type="ARBA" id="ARBA00022490"/>
    </source>
</evidence>
<dbReference type="InterPro" id="IPR029063">
    <property type="entry name" value="SAM-dependent_MTases_sf"/>
</dbReference>
<dbReference type="PANTHER" id="PTHR32379">
    <property type="entry name" value="GUANIDINOACETATE N-METHYLTRANSFERASE"/>
    <property type="match status" value="1"/>
</dbReference>
<feature type="domain" description="RMT2" evidence="7">
    <location>
        <begin position="182"/>
        <end position="408"/>
    </location>
</feature>
<organism evidence="9">
    <name type="scientific">Candida tenuis (strain ATCC 10573 / BCRC 21748 / CBS 615 / JCM 9827 / NBRC 10315 / NRRL Y-1498 / VKM Y-70)</name>
    <name type="common">Yeast</name>
    <name type="synonym">Yamadazyma tenuis</name>
    <dbReference type="NCBI Taxonomy" id="590646"/>
    <lineage>
        <taxon>Eukaryota</taxon>
        <taxon>Fungi</taxon>
        <taxon>Dikarya</taxon>
        <taxon>Ascomycota</taxon>
        <taxon>Saccharomycotina</taxon>
        <taxon>Pichiomycetes</taxon>
        <taxon>Debaryomycetaceae</taxon>
        <taxon>Yamadazyma</taxon>
    </lineage>
</organism>
<dbReference type="AlphaFoldDB" id="G3B5S2"/>
<dbReference type="GO" id="GO:0005634">
    <property type="term" value="C:nucleus"/>
    <property type="evidence" value="ECO:0007669"/>
    <property type="project" value="UniProtKB-SubCell"/>
</dbReference>
<dbReference type="EMBL" id="GL996524">
    <property type="protein sequence ID" value="EGV63618.1"/>
    <property type="molecule type" value="Genomic_DNA"/>
</dbReference>
<keyword evidence="1 6" id="KW-0963">Cytoplasm</keyword>
<comment type="subunit">
    <text evidence="6">Monomer.</text>
</comment>
<accession>G3B5S2</accession>
<evidence type="ECO:0000313" key="9">
    <source>
        <dbReference type="Proteomes" id="UP000000707"/>
    </source>
</evidence>
<dbReference type="GeneID" id="18247491"/>
<comment type="subcellular location">
    <subcellularLocation>
        <location evidence="6">Cytoplasm</location>
    </subcellularLocation>
    <subcellularLocation>
        <location evidence="6">Nucleus</location>
    </subcellularLocation>
</comment>
<keyword evidence="9" id="KW-1185">Reference proteome</keyword>
<evidence type="ECO:0000256" key="3">
    <source>
        <dbReference type="ARBA" id="ARBA00022679"/>
    </source>
</evidence>
<evidence type="ECO:0000256" key="5">
    <source>
        <dbReference type="ARBA" id="ARBA00023242"/>
    </source>
</evidence>
<dbReference type="GO" id="GO:0032259">
    <property type="term" value="P:methylation"/>
    <property type="evidence" value="ECO:0007669"/>
    <property type="project" value="UniProtKB-KW"/>
</dbReference>
<keyword evidence="3 6" id="KW-0808">Transferase</keyword>
<dbReference type="EC" id="2.1.1.-" evidence="6"/>
<dbReference type="PANTHER" id="PTHR32379:SF1">
    <property type="entry name" value="GUANIDINOACETATE N-METHYLTRANSFERASE"/>
    <property type="match status" value="1"/>
</dbReference>
<dbReference type="CDD" id="cd02440">
    <property type="entry name" value="AdoMet_MTases"/>
    <property type="match status" value="1"/>
</dbReference>
<keyword evidence="5 6" id="KW-0539">Nucleus</keyword>
<evidence type="ECO:0000256" key="6">
    <source>
        <dbReference type="PIRNR" id="PIRNR038148"/>
    </source>
</evidence>
<dbReference type="KEGG" id="cten:18247491"/>
<keyword evidence="4" id="KW-0949">S-adenosyl-L-methionine</keyword>
<dbReference type="GO" id="GO:0005737">
    <property type="term" value="C:cytoplasm"/>
    <property type="evidence" value="ECO:0007669"/>
    <property type="project" value="UniProtKB-SubCell"/>
</dbReference>
<comment type="function">
    <text evidence="6">S-adenosyl-L-methionine-dependent protein-arginine N-methyltransferase that methylates the delta-nitrogen atom of arginine residues to form N5-methylarginine (type IV) in target proteins. Monomethylates ribosomal protein L12.</text>
</comment>
<evidence type="ECO:0000256" key="4">
    <source>
        <dbReference type="ARBA" id="ARBA00022691"/>
    </source>
</evidence>
<keyword evidence="2 6" id="KW-0489">Methyltransferase</keyword>
<gene>
    <name evidence="8" type="ORF">CANTEDRAFT_114589</name>
</gene>
<protein>
    <recommendedName>
        <fullName evidence="6">Arginine N-methyltransferase 2</fullName>
        <ecNumber evidence="6">2.1.1.-</ecNumber>
    </recommendedName>
</protein>
<dbReference type="InterPro" id="IPR017408">
    <property type="entry name" value="Arginine_N-MeTrfase_2"/>
</dbReference>
<reference evidence="8 9" key="1">
    <citation type="journal article" date="2011" name="Proc. Natl. Acad. Sci. U.S.A.">
        <title>Comparative genomics of xylose-fermenting fungi for enhanced biofuel production.</title>
        <authorList>
            <person name="Wohlbach D.J."/>
            <person name="Kuo A."/>
            <person name="Sato T.K."/>
            <person name="Potts K.M."/>
            <person name="Salamov A.A."/>
            <person name="LaButti K.M."/>
            <person name="Sun H."/>
            <person name="Clum A."/>
            <person name="Pangilinan J.L."/>
            <person name="Lindquist E.A."/>
            <person name="Lucas S."/>
            <person name="Lapidus A."/>
            <person name="Jin M."/>
            <person name="Gunawan C."/>
            <person name="Balan V."/>
            <person name="Dale B.E."/>
            <person name="Jeffries T.W."/>
            <person name="Zinkel R."/>
            <person name="Barry K.W."/>
            <person name="Grigoriev I.V."/>
            <person name="Gasch A.P."/>
        </authorList>
    </citation>
    <scope>NUCLEOTIDE SEQUENCE [LARGE SCALE GENOMIC DNA]</scope>
    <source>
        <strain evidence="9">ATCC 10573 / BCRC 21748 / CBS 615 / JCM 9827 / NBRC 10315 / NRRL Y-1498 / VKM Y-70</strain>
    </source>
</reference>
<sequence length="408" mass="46954">MSDLHDLCRFISRPVTNQYITQLKAYLKSGIPSTYTVEEAYNYTNGIEEEPTTTTTPLHIICQNIPTNGTEEELLVVSEMISVLFEYGAGWSFTDINNETPGCILIKRNMKDSVAFNQIVEAGVRAELILRKVNDNIEFIEASDEEEVPELVESEEQTENAQEDISQIKGNTLEVDPQSTNLDPAEHQETYLNTKLQYKDDALVTSNKDGVMMSWEHNLMQMGCNSLFKNREDDPEEEMVVLNIGFGMGIIDTMIQDKKPFKHYICEPHPDVLEKLKKDGWYQKPNVVILEGRWQDKVAELLSEGVFFNGIYYDTYSEHYSDMLELFDLIVGLLKPQGIFSFFNGLGADRQVIYEVYKKLVEIDLSNYGLQISFTDINLPTLEVWDDIKRSYWNCPVYYHPEVKFVDL</sequence>
<evidence type="ECO:0000256" key="2">
    <source>
        <dbReference type="ARBA" id="ARBA00022603"/>
    </source>
</evidence>
<dbReference type="InterPro" id="IPR026480">
    <property type="entry name" value="RMT2_dom"/>
</dbReference>
<dbReference type="GO" id="GO:0019702">
    <property type="term" value="F:protein arginine N5-methyltransferase activity"/>
    <property type="evidence" value="ECO:0007669"/>
    <property type="project" value="TreeGrafter"/>
</dbReference>
<dbReference type="SUPFAM" id="SSF53335">
    <property type="entry name" value="S-adenosyl-L-methionine-dependent methyltransferases"/>
    <property type="match status" value="1"/>
</dbReference>
<evidence type="ECO:0000259" key="7">
    <source>
        <dbReference type="PROSITE" id="PS51559"/>
    </source>
</evidence>
<dbReference type="Gene3D" id="3.40.50.150">
    <property type="entry name" value="Vaccinia Virus protein VP39"/>
    <property type="match status" value="1"/>
</dbReference>
<comment type="similarity">
    <text evidence="6">Belongs to the class I-like SAM-binding methyltransferase superfamily. RMT2 methyltransferase family.</text>
</comment>
<dbReference type="eggNOG" id="KOG1709">
    <property type="taxonomic scope" value="Eukaryota"/>
</dbReference>
<proteinExistence type="inferred from homology"/>
<dbReference type="HOGENOM" id="CLU_033831_0_0_1"/>
<dbReference type="PIRSF" id="PIRSF038148">
    <property type="entry name" value="Arginine_N-mtfrase-2"/>
    <property type="match status" value="1"/>
</dbReference>
<dbReference type="PROSITE" id="PS51559">
    <property type="entry name" value="SAM_RMT2"/>
    <property type="match status" value="1"/>
</dbReference>
<dbReference type="Proteomes" id="UP000000707">
    <property type="component" value="Unassembled WGS sequence"/>
</dbReference>
<dbReference type="OrthoDB" id="19014at2759"/>
<dbReference type="InterPro" id="IPR051038">
    <property type="entry name" value="RMT2/GAMT_Mtase"/>
</dbReference>
<name>G3B5S2_CANTC</name>
<dbReference type="FunFam" id="3.40.50.150:FF:000310">
    <property type="entry name" value="Arginine N-methyltransferase 2"/>
    <property type="match status" value="1"/>
</dbReference>
<dbReference type="STRING" id="590646.G3B5S2"/>